<dbReference type="KEGG" id="ptx:ABW99_07855"/>
<evidence type="ECO:0000256" key="1">
    <source>
        <dbReference type="SAM" id="Phobius"/>
    </source>
</evidence>
<proteinExistence type="predicted"/>
<organism evidence="2 3">
    <name type="scientific">Pandoraea thiooxydans</name>
    <dbReference type="NCBI Taxonomy" id="445709"/>
    <lineage>
        <taxon>Bacteria</taxon>
        <taxon>Pseudomonadati</taxon>
        <taxon>Pseudomonadota</taxon>
        <taxon>Betaproteobacteria</taxon>
        <taxon>Burkholderiales</taxon>
        <taxon>Burkholderiaceae</taxon>
        <taxon>Pandoraea</taxon>
    </lineage>
</organism>
<dbReference type="EMBL" id="CP011568">
    <property type="protein sequence ID" value="AKJ68138.1"/>
    <property type="molecule type" value="Genomic_DNA"/>
</dbReference>
<keyword evidence="3" id="KW-1185">Reference proteome</keyword>
<name>A0A0G3EM39_9BURK</name>
<sequence length="96" mass="9989">MSLLGVGLAFASALAACGAAERQRYSGSFCCLSRLGWITALLLALLSWAGWIAAEGWTAGSAATLMALAAGSVAWPFARLLVRPAPLRDRRARPVG</sequence>
<dbReference type="AlphaFoldDB" id="A0A0G3EM39"/>
<keyword evidence="1" id="KW-1133">Transmembrane helix</keyword>
<keyword evidence="1" id="KW-0812">Transmembrane</keyword>
<evidence type="ECO:0000313" key="3">
    <source>
        <dbReference type="Proteomes" id="UP000036700"/>
    </source>
</evidence>
<evidence type="ECO:0008006" key="4">
    <source>
        <dbReference type="Google" id="ProtNLM"/>
    </source>
</evidence>
<protein>
    <recommendedName>
        <fullName evidence="4">DUF3325 domain-containing protein</fullName>
    </recommendedName>
</protein>
<dbReference type="Proteomes" id="UP000036700">
    <property type="component" value="Chromosome"/>
</dbReference>
<feature type="transmembrane region" description="Helical" evidence="1">
    <location>
        <begin position="35"/>
        <end position="54"/>
    </location>
</feature>
<dbReference type="STRING" id="445709.ABW99_07855"/>
<reference evidence="3" key="1">
    <citation type="submission" date="2015-06" db="EMBL/GenBank/DDBJ databases">
        <authorList>
            <person name="Lim Y.L."/>
            <person name="Ee R."/>
            <person name="Yong D."/>
            <person name="How K.Y."/>
            <person name="Yin W.F."/>
            <person name="Chan K.G."/>
        </authorList>
    </citation>
    <scope>NUCLEOTIDE SEQUENCE [LARGE SCALE GENOMIC DNA]</scope>
    <source>
        <strain evidence="3">DSM 25325</strain>
    </source>
</reference>
<keyword evidence="1" id="KW-0472">Membrane</keyword>
<gene>
    <name evidence="2" type="ORF">ABW99_07855</name>
</gene>
<evidence type="ECO:0000313" key="2">
    <source>
        <dbReference type="EMBL" id="AKJ68138.1"/>
    </source>
</evidence>
<dbReference type="PATRIC" id="fig|445709.3.peg.1677"/>
<feature type="transmembrane region" description="Helical" evidence="1">
    <location>
        <begin position="61"/>
        <end position="78"/>
    </location>
</feature>
<accession>A0A0G3EM39</accession>